<keyword evidence="3" id="KW-1185">Reference proteome</keyword>
<dbReference type="EMBL" id="CP135253">
    <property type="protein sequence ID" value="WNS36065.1"/>
    <property type="molecule type" value="Genomic_DNA"/>
</dbReference>
<dbReference type="InterPro" id="IPR021352">
    <property type="entry name" value="DUF2971"/>
</dbReference>
<dbReference type="KEGG" id="echu:RQP59_13240"/>
<evidence type="ECO:0000313" key="3">
    <source>
        <dbReference type="Proteomes" id="UP001577381"/>
    </source>
</evidence>
<protein>
    <submittedName>
        <fullName evidence="2">DUF2971 domain-containing protein</fullName>
    </submittedName>
</protein>
<evidence type="ECO:0000313" key="2">
    <source>
        <dbReference type="EMBL" id="WNS36065.1"/>
    </source>
</evidence>
<dbReference type="Pfam" id="PF11185">
    <property type="entry name" value="DUF2971"/>
    <property type="match status" value="1"/>
</dbReference>
<gene>
    <name evidence="1" type="ORF">ACE3KR_01900</name>
    <name evidence="2" type="ORF">RQP59_13240</name>
</gene>
<reference evidence="2" key="1">
    <citation type="submission" date="2023-09" db="EMBL/GenBank/DDBJ databases">
        <title>Coexistence of blaNDM-1 and blaKPC-2 in Enterobacter chuandaensis.</title>
        <authorList>
            <person name="Chen R."/>
        </authorList>
    </citation>
    <scope>NUCLEOTIDE SEQUENCE</scope>
    <source>
        <strain evidence="2">FAHZZU5885</strain>
    </source>
</reference>
<dbReference type="RefSeq" id="WP_265193896.1">
    <property type="nucleotide sequence ID" value="NZ_CP135253.1"/>
</dbReference>
<organism evidence="2">
    <name type="scientific">Enterobacter chuandaensis</name>
    <dbReference type="NCBI Taxonomy" id="2497875"/>
    <lineage>
        <taxon>Bacteria</taxon>
        <taxon>Pseudomonadati</taxon>
        <taxon>Pseudomonadota</taxon>
        <taxon>Gammaproteobacteria</taxon>
        <taxon>Enterobacterales</taxon>
        <taxon>Enterobacteriaceae</taxon>
        <taxon>Enterobacter</taxon>
        <taxon>Enterobacter cloacae complex</taxon>
    </lineage>
</organism>
<evidence type="ECO:0000313" key="1">
    <source>
        <dbReference type="EMBL" id="MFB4717637.1"/>
    </source>
</evidence>
<dbReference type="EMBL" id="JBHGSI010000001">
    <property type="protein sequence ID" value="MFB4717637.1"/>
    <property type="molecule type" value="Genomic_DNA"/>
</dbReference>
<proteinExistence type="predicted"/>
<dbReference type="Proteomes" id="UP001577381">
    <property type="component" value="Unassembled WGS sequence"/>
</dbReference>
<sequence length="371" mass="43041">MILYKFYRPGENFNKAIRYSEIYFSSNKQLNDPNDLKAKYYFEDDKELWSKLLRTEVPIGVKDLAQLLKLDDGILSSGLNDLFKGIKVDANAKSLNKIFEDKKNVTLKLIGKSLRNIDELSDMWYSGLDEPVPFLVENCHAAIKELVFKGIKTEVYSVSFSKTPLEPMMWAHYADGFKGCAIVYQLPDDNLYLTKNIYSDQMFKISMHEVKYHDGEKLIPILQCGLGEQAPIEQALLNKNSFWKYESEMRAFMFRSQRMMLATLSDKYVIPEFEERIFHTHPALIAGVLFGPAFDESKKYLVEFTLRNTKEAKKCKANFFLFDTQLNDNGTIKITQAKECKPSTDPKDYMSELYQERKLQILLDRMGVVQK</sequence>
<dbReference type="AlphaFoldDB" id="A0AA96RPE7"/>
<reference evidence="1 3" key="2">
    <citation type="submission" date="2024-09" db="EMBL/GenBank/DDBJ databases">
        <title>Molecular characterization of Carbapenemase-producing Enterobacter cloacae Complex from Infections in Argentina.</title>
        <authorList>
            <person name="De Mendieta J.M."/>
            <person name="Gomez S."/>
        </authorList>
    </citation>
    <scope>NUCLEOTIDE SEQUENCE [LARGE SCALE GENOMIC DNA]</scope>
    <source>
        <strain evidence="1 3">M23267</strain>
    </source>
</reference>
<name>A0AA96RPE7_9ENTR</name>
<accession>A0AA96RPE7</accession>